<dbReference type="AlphaFoldDB" id="A0A9D1NAT2"/>
<feature type="transmembrane region" description="Helical" evidence="8">
    <location>
        <begin position="12"/>
        <end position="34"/>
    </location>
</feature>
<feature type="transmembrane region" description="Helical" evidence="8">
    <location>
        <begin position="54"/>
        <end position="75"/>
    </location>
</feature>
<dbReference type="InterPro" id="IPR003370">
    <property type="entry name" value="Chromate_transpt"/>
</dbReference>
<evidence type="ECO:0000256" key="7">
    <source>
        <dbReference type="SAM" id="MobiDB-lite"/>
    </source>
</evidence>
<dbReference type="PANTHER" id="PTHR43663:SF1">
    <property type="entry name" value="CHROMATE TRANSPORTER"/>
    <property type="match status" value="1"/>
</dbReference>
<evidence type="ECO:0000256" key="1">
    <source>
        <dbReference type="ARBA" id="ARBA00004651"/>
    </source>
</evidence>
<evidence type="ECO:0000256" key="4">
    <source>
        <dbReference type="ARBA" id="ARBA00022692"/>
    </source>
</evidence>
<protein>
    <submittedName>
        <fullName evidence="9">Chromate transporter</fullName>
    </submittedName>
</protein>
<keyword evidence="6 8" id="KW-0472">Membrane</keyword>
<comment type="caution">
    <text evidence="9">The sequence shown here is derived from an EMBL/GenBank/DDBJ whole genome shotgun (WGS) entry which is preliminary data.</text>
</comment>
<reference evidence="9" key="1">
    <citation type="submission" date="2020-10" db="EMBL/GenBank/DDBJ databases">
        <authorList>
            <person name="Gilroy R."/>
        </authorList>
    </citation>
    <scope>NUCLEOTIDE SEQUENCE</scope>
    <source>
        <strain evidence="9">10406</strain>
    </source>
</reference>
<keyword evidence="4 8" id="KW-0812">Transmembrane</keyword>
<dbReference type="Pfam" id="PF02417">
    <property type="entry name" value="Chromate_transp"/>
    <property type="match status" value="1"/>
</dbReference>
<organism evidence="9 10">
    <name type="scientific">Candidatus Limadaptatus stercoripullorum</name>
    <dbReference type="NCBI Taxonomy" id="2840846"/>
    <lineage>
        <taxon>Bacteria</taxon>
        <taxon>Bacillati</taxon>
        <taxon>Bacillota</taxon>
        <taxon>Clostridia</taxon>
        <taxon>Eubacteriales</taxon>
        <taxon>Candidatus Limadaptatus</taxon>
    </lineage>
</organism>
<evidence type="ECO:0000256" key="3">
    <source>
        <dbReference type="ARBA" id="ARBA00022475"/>
    </source>
</evidence>
<keyword evidence="5 8" id="KW-1133">Transmembrane helix</keyword>
<dbReference type="GO" id="GO:0015109">
    <property type="term" value="F:chromate transmembrane transporter activity"/>
    <property type="evidence" value="ECO:0007669"/>
    <property type="project" value="InterPro"/>
</dbReference>
<evidence type="ECO:0000313" key="9">
    <source>
        <dbReference type="EMBL" id="HIU99253.1"/>
    </source>
</evidence>
<evidence type="ECO:0000256" key="6">
    <source>
        <dbReference type="ARBA" id="ARBA00023136"/>
    </source>
</evidence>
<proteinExistence type="inferred from homology"/>
<evidence type="ECO:0000313" key="10">
    <source>
        <dbReference type="Proteomes" id="UP000886857"/>
    </source>
</evidence>
<feature type="region of interest" description="Disordered" evidence="7">
    <location>
        <begin position="228"/>
        <end position="275"/>
    </location>
</feature>
<feature type="transmembrane region" description="Helical" evidence="8">
    <location>
        <begin position="82"/>
        <end position="107"/>
    </location>
</feature>
<accession>A0A9D1NAT2</accession>
<comment type="similarity">
    <text evidence="2">Belongs to the chromate ion transporter (CHR) (TC 2.A.51) family.</text>
</comment>
<evidence type="ECO:0000256" key="2">
    <source>
        <dbReference type="ARBA" id="ARBA00005262"/>
    </source>
</evidence>
<keyword evidence="3" id="KW-1003">Cell membrane</keyword>
<gene>
    <name evidence="9" type="ORF">IAC73_05380</name>
</gene>
<feature type="compositionally biased region" description="Basic and acidic residues" evidence="7">
    <location>
        <begin position="266"/>
        <end position="275"/>
    </location>
</feature>
<sequence>MKRFTHLSAKELFKMFAVFFKIGLFSFGGGYAMLTMIEHEVVDKRAWLTHDELLDVFAIAESTPGAISINIATFIGTKRQGLLGGVLTTLGVVLPSFLVILALSYVIDIVRENVWVGYLFRGIRIGALVLIVRGAVSFVKNTKKKIIAFVLMAAMFLLALFTEVSVIYLMLGAIGISIVEVVVSHAVRSKRALAAADRAGGEYVRGAECSAVPEGVLAVNMPDVNEKANAPAESELPADGEHLTDAGGKEDAERPEAQSADESDGESDKSEEDKA</sequence>
<dbReference type="Proteomes" id="UP000886857">
    <property type="component" value="Unassembled WGS sequence"/>
</dbReference>
<dbReference type="InterPro" id="IPR052518">
    <property type="entry name" value="CHR_Transporter"/>
</dbReference>
<evidence type="ECO:0000256" key="8">
    <source>
        <dbReference type="SAM" id="Phobius"/>
    </source>
</evidence>
<feature type="transmembrane region" description="Helical" evidence="8">
    <location>
        <begin position="146"/>
        <end position="161"/>
    </location>
</feature>
<reference evidence="9" key="2">
    <citation type="journal article" date="2021" name="PeerJ">
        <title>Extensive microbial diversity within the chicken gut microbiome revealed by metagenomics and culture.</title>
        <authorList>
            <person name="Gilroy R."/>
            <person name="Ravi A."/>
            <person name="Getino M."/>
            <person name="Pursley I."/>
            <person name="Horton D.L."/>
            <person name="Alikhan N.F."/>
            <person name="Baker D."/>
            <person name="Gharbi K."/>
            <person name="Hall N."/>
            <person name="Watson M."/>
            <person name="Adriaenssens E.M."/>
            <person name="Foster-Nyarko E."/>
            <person name="Jarju S."/>
            <person name="Secka A."/>
            <person name="Antonio M."/>
            <person name="Oren A."/>
            <person name="Chaudhuri R.R."/>
            <person name="La Ragione R."/>
            <person name="Hildebrand F."/>
            <person name="Pallen M.J."/>
        </authorList>
    </citation>
    <scope>NUCLEOTIDE SEQUENCE</scope>
    <source>
        <strain evidence="9">10406</strain>
    </source>
</reference>
<feature type="compositionally biased region" description="Basic and acidic residues" evidence="7">
    <location>
        <begin position="239"/>
        <end position="256"/>
    </location>
</feature>
<evidence type="ECO:0000256" key="5">
    <source>
        <dbReference type="ARBA" id="ARBA00022989"/>
    </source>
</evidence>
<feature type="transmembrane region" description="Helical" evidence="8">
    <location>
        <begin position="119"/>
        <end position="139"/>
    </location>
</feature>
<dbReference type="PANTHER" id="PTHR43663">
    <property type="entry name" value="CHROMATE TRANSPORT PROTEIN-RELATED"/>
    <property type="match status" value="1"/>
</dbReference>
<dbReference type="GO" id="GO:0005886">
    <property type="term" value="C:plasma membrane"/>
    <property type="evidence" value="ECO:0007669"/>
    <property type="project" value="UniProtKB-SubCell"/>
</dbReference>
<name>A0A9D1NAT2_9FIRM</name>
<dbReference type="EMBL" id="DVOE01000083">
    <property type="protein sequence ID" value="HIU99253.1"/>
    <property type="molecule type" value="Genomic_DNA"/>
</dbReference>
<comment type="subcellular location">
    <subcellularLocation>
        <location evidence="1">Cell membrane</location>
        <topology evidence="1">Multi-pass membrane protein</topology>
    </subcellularLocation>
</comment>